<evidence type="ECO:0000313" key="2">
    <source>
        <dbReference type="EMBL" id="POM74795.1"/>
    </source>
</evidence>
<proteinExistence type="predicted"/>
<organism evidence="2 3">
    <name type="scientific">Phytophthora palmivora</name>
    <dbReference type="NCBI Taxonomy" id="4796"/>
    <lineage>
        <taxon>Eukaryota</taxon>
        <taxon>Sar</taxon>
        <taxon>Stramenopiles</taxon>
        <taxon>Oomycota</taxon>
        <taxon>Peronosporomycetes</taxon>
        <taxon>Peronosporales</taxon>
        <taxon>Peronosporaceae</taxon>
        <taxon>Phytophthora</taxon>
    </lineage>
</organism>
<feature type="non-terminal residue" evidence="2">
    <location>
        <position position="93"/>
    </location>
</feature>
<comment type="caution">
    <text evidence="2">The sequence shown here is derived from an EMBL/GenBank/DDBJ whole genome shotgun (WGS) entry which is preliminary data.</text>
</comment>
<protein>
    <submittedName>
        <fullName evidence="2">Bystin like protein</fullName>
    </submittedName>
</protein>
<sequence length="93" mass="10562">MPKAEKAKPKRACPLEKQLAYDNKPWYDQSGKKDACREEDSDDDMAEDVVPEKLSRRTLALAKQQQAEEQARHSKNKPQTSVQTQVDSDESDA</sequence>
<evidence type="ECO:0000313" key="3">
    <source>
        <dbReference type="Proteomes" id="UP000237271"/>
    </source>
</evidence>
<accession>A0A2P4YAE7</accession>
<reference evidence="2 3" key="1">
    <citation type="journal article" date="2017" name="Genome Biol. Evol.">
        <title>Phytophthora megakarya and P. palmivora, closely related causal agents of cacao black pod rot, underwent increases in genome sizes and gene numbers by different mechanisms.</title>
        <authorList>
            <person name="Ali S.S."/>
            <person name="Shao J."/>
            <person name="Lary D.J."/>
            <person name="Kronmiller B."/>
            <person name="Shen D."/>
            <person name="Strem M.D."/>
            <person name="Amoako-Attah I."/>
            <person name="Akrofi A.Y."/>
            <person name="Begoude B.A."/>
            <person name="Ten Hoopen G.M."/>
            <person name="Coulibaly K."/>
            <person name="Kebe B.I."/>
            <person name="Melnick R.L."/>
            <person name="Guiltinan M.J."/>
            <person name="Tyler B.M."/>
            <person name="Meinhardt L.W."/>
            <person name="Bailey B.A."/>
        </authorList>
    </citation>
    <scope>NUCLEOTIDE SEQUENCE [LARGE SCALE GENOMIC DNA]</scope>
    <source>
        <strain evidence="3">sbr112.9</strain>
    </source>
</reference>
<feature type="compositionally biased region" description="Acidic residues" evidence="1">
    <location>
        <begin position="39"/>
        <end position="49"/>
    </location>
</feature>
<feature type="region of interest" description="Disordered" evidence="1">
    <location>
        <begin position="1"/>
        <end position="93"/>
    </location>
</feature>
<feature type="compositionally biased region" description="Low complexity" evidence="1">
    <location>
        <begin position="59"/>
        <end position="68"/>
    </location>
</feature>
<gene>
    <name evidence="2" type="ORF">PHPALM_8189</name>
</gene>
<name>A0A2P4YAE7_9STRA</name>
<dbReference type="EMBL" id="NCKW01004422">
    <property type="protein sequence ID" value="POM74795.1"/>
    <property type="molecule type" value="Genomic_DNA"/>
</dbReference>
<evidence type="ECO:0000256" key="1">
    <source>
        <dbReference type="SAM" id="MobiDB-lite"/>
    </source>
</evidence>
<dbReference type="Proteomes" id="UP000237271">
    <property type="component" value="Unassembled WGS sequence"/>
</dbReference>
<feature type="compositionally biased region" description="Polar residues" evidence="1">
    <location>
        <begin position="77"/>
        <end position="86"/>
    </location>
</feature>
<dbReference type="AlphaFoldDB" id="A0A2P4YAE7"/>
<keyword evidence="3" id="KW-1185">Reference proteome</keyword>